<evidence type="ECO:0000256" key="2">
    <source>
        <dbReference type="ARBA" id="ARBA00022525"/>
    </source>
</evidence>
<gene>
    <name evidence="10" type="ORF">PAPOLLO_LOCUS27223</name>
</gene>
<dbReference type="InterPro" id="IPR007110">
    <property type="entry name" value="Ig-like_dom"/>
</dbReference>
<keyword evidence="4" id="KW-0325">Glycoprotein</keyword>
<dbReference type="EMBL" id="CAJQZP010001624">
    <property type="protein sequence ID" value="CAG5057458.1"/>
    <property type="molecule type" value="Genomic_DNA"/>
</dbReference>
<dbReference type="PANTHER" id="PTHR45080:SF34">
    <property type="entry name" value="MYOSIN LIGHT CHAIN KINASE, SMOOTH MUSCLE-LIKE"/>
    <property type="match status" value="1"/>
</dbReference>
<proteinExistence type="inferred from homology"/>
<feature type="domain" description="Ig-like" evidence="9">
    <location>
        <begin position="219"/>
        <end position="332"/>
    </location>
</feature>
<feature type="domain" description="Ig-like" evidence="9">
    <location>
        <begin position="130"/>
        <end position="211"/>
    </location>
</feature>
<comment type="similarity">
    <text evidence="6">Belongs to the hemolin family.</text>
</comment>
<dbReference type="AlphaFoldDB" id="A0A8S3YD38"/>
<evidence type="ECO:0000256" key="4">
    <source>
        <dbReference type="ARBA" id="ARBA00023180"/>
    </source>
</evidence>
<evidence type="ECO:0000256" key="5">
    <source>
        <dbReference type="ARBA" id="ARBA00023319"/>
    </source>
</evidence>
<dbReference type="SMART" id="SM00409">
    <property type="entry name" value="IG"/>
    <property type="match status" value="4"/>
</dbReference>
<dbReference type="PROSITE" id="PS50835">
    <property type="entry name" value="IG_LIKE"/>
    <property type="match status" value="4"/>
</dbReference>
<comment type="subcellular location">
    <subcellularLocation>
        <location evidence="1">Secreted</location>
    </subcellularLocation>
</comment>
<dbReference type="GO" id="GO:0030424">
    <property type="term" value="C:axon"/>
    <property type="evidence" value="ECO:0007669"/>
    <property type="project" value="TreeGrafter"/>
</dbReference>
<evidence type="ECO:0000256" key="3">
    <source>
        <dbReference type="ARBA" id="ARBA00023157"/>
    </source>
</evidence>
<dbReference type="Proteomes" id="UP000691718">
    <property type="component" value="Unassembled WGS sequence"/>
</dbReference>
<dbReference type="Pfam" id="PF07679">
    <property type="entry name" value="I-set"/>
    <property type="match status" value="2"/>
</dbReference>
<dbReference type="InterPro" id="IPR050958">
    <property type="entry name" value="Cell_Adh-Cytoskel_Orgn"/>
</dbReference>
<feature type="domain" description="Ig-like" evidence="9">
    <location>
        <begin position="337"/>
        <end position="430"/>
    </location>
</feature>
<evidence type="ECO:0000256" key="7">
    <source>
        <dbReference type="ARBA" id="ARBA00068688"/>
    </source>
</evidence>
<dbReference type="OrthoDB" id="6244967at2759"/>
<feature type="chain" id="PRO_5035777317" description="Hemolin" evidence="8">
    <location>
        <begin position="25"/>
        <end position="432"/>
    </location>
</feature>
<reference evidence="10" key="1">
    <citation type="submission" date="2021-04" db="EMBL/GenBank/DDBJ databases">
        <authorList>
            <person name="Tunstrom K."/>
        </authorList>
    </citation>
    <scope>NUCLEOTIDE SEQUENCE</scope>
</reference>
<dbReference type="InterPro" id="IPR003599">
    <property type="entry name" value="Ig_sub"/>
</dbReference>
<evidence type="ECO:0000256" key="1">
    <source>
        <dbReference type="ARBA" id="ARBA00004613"/>
    </source>
</evidence>
<accession>A0A8S3YD38</accession>
<dbReference type="Pfam" id="PF13927">
    <property type="entry name" value="Ig_3"/>
    <property type="match status" value="1"/>
</dbReference>
<protein>
    <recommendedName>
        <fullName evidence="7">Hemolin</fullName>
    </recommendedName>
</protein>
<keyword evidence="2" id="KW-0964">Secreted</keyword>
<dbReference type="PANTHER" id="PTHR45080">
    <property type="entry name" value="CONTACTIN 5"/>
    <property type="match status" value="1"/>
</dbReference>
<keyword evidence="3" id="KW-1015">Disulfide bond</keyword>
<dbReference type="GO" id="GO:0008046">
    <property type="term" value="F:axon guidance receptor activity"/>
    <property type="evidence" value="ECO:0007669"/>
    <property type="project" value="TreeGrafter"/>
</dbReference>
<feature type="domain" description="Ig-like" evidence="9">
    <location>
        <begin position="31"/>
        <end position="121"/>
    </location>
</feature>
<dbReference type="FunFam" id="2.60.40.10:FF:000032">
    <property type="entry name" value="palladin isoform X1"/>
    <property type="match status" value="1"/>
</dbReference>
<dbReference type="GO" id="GO:0005886">
    <property type="term" value="C:plasma membrane"/>
    <property type="evidence" value="ECO:0007669"/>
    <property type="project" value="TreeGrafter"/>
</dbReference>
<organism evidence="10 11">
    <name type="scientific">Parnassius apollo</name>
    <name type="common">Apollo butterfly</name>
    <name type="synonym">Papilio apollo</name>
    <dbReference type="NCBI Taxonomy" id="110799"/>
    <lineage>
        <taxon>Eukaryota</taxon>
        <taxon>Metazoa</taxon>
        <taxon>Ecdysozoa</taxon>
        <taxon>Arthropoda</taxon>
        <taxon>Hexapoda</taxon>
        <taxon>Insecta</taxon>
        <taxon>Pterygota</taxon>
        <taxon>Neoptera</taxon>
        <taxon>Endopterygota</taxon>
        <taxon>Lepidoptera</taxon>
        <taxon>Glossata</taxon>
        <taxon>Ditrysia</taxon>
        <taxon>Papilionoidea</taxon>
        <taxon>Papilionidae</taxon>
        <taxon>Parnassiinae</taxon>
        <taxon>Parnassini</taxon>
        <taxon>Parnassius</taxon>
        <taxon>Parnassius</taxon>
    </lineage>
</organism>
<comment type="caution">
    <text evidence="10">The sequence shown here is derived from an EMBL/GenBank/DDBJ whole genome shotgun (WGS) entry which is preliminary data.</text>
</comment>
<evidence type="ECO:0000256" key="6">
    <source>
        <dbReference type="ARBA" id="ARBA00061228"/>
    </source>
</evidence>
<keyword evidence="8" id="KW-0732">Signal</keyword>
<name>A0A8S3YD38_PARAO</name>
<evidence type="ECO:0000259" key="9">
    <source>
        <dbReference type="PROSITE" id="PS50835"/>
    </source>
</evidence>
<dbReference type="GO" id="GO:0005576">
    <property type="term" value="C:extracellular region"/>
    <property type="evidence" value="ECO:0007669"/>
    <property type="project" value="UniProtKB-SubCell"/>
</dbReference>
<dbReference type="SMART" id="SM00408">
    <property type="entry name" value="IGc2"/>
    <property type="match status" value="4"/>
</dbReference>
<dbReference type="InterPro" id="IPR003598">
    <property type="entry name" value="Ig_sub2"/>
</dbReference>
<dbReference type="InterPro" id="IPR013098">
    <property type="entry name" value="Ig_I-set"/>
</dbReference>
<feature type="signal peptide" evidence="8">
    <location>
        <begin position="1"/>
        <end position="24"/>
    </location>
</feature>
<dbReference type="GO" id="GO:0043025">
    <property type="term" value="C:neuronal cell body"/>
    <property type="evidence" value="ECO:0007669"/>
    <property type="project" value="TreeGrafter"/>
</dbReference>
<dbReference type="GO" id="GO:0007156">
    <property type="term" value="P:homophilic cell adhesion via plasma membrane adhesion molecules"/>
    <property type="evidence" value="ECO:0007669"/>
    <property type="project" value="TreeGrafter"/>
</dbReference>
<keyword evidence="5" id="KW-0393">Immunoglobulin domain</keyword>
<dbReference type="GO" id="GO:0050808">
    <property type="term" value="P:synapse organization"/>
    <property type="evidence" value="ECO:0007669"/>
    <property type="project" value="TreeGrafter"/>
</dbReference>
<evidence type="ECO:0000313" key="11">
    <source>
        <dbReference type="Proteomes" id="UP000691718"/>
    </source>
</evidence>
<evidence type="ECO:0000256" key="8">
    <source>
        <dbReference type="SAM" id="SignalP"/>
    </source>
</evidence>
<evidence type="ECO:0000313" key="10">
    <source>
        <dbReference type="EMBL" id="CAG5057458.1"/>
    </source>
</evidence>
<keyword evidence="11" id="KW-1185">Reference proteome</keyword>
<sequence length="432" mass="47907">MSFETMTSLKGLAVWTLCAVMCASQPVDHLPVLKEAPDSVTFKVSDKPSPLILSCVVENAKNIKYIWKKDGDIFEWKSRSDIAQKPDEGTIIIQKPRDEDAGQYQCFAESNFGVATTGVIKVEKLFIDTPKVIPLKHKPVKGKPFKLDCAVPNAYPEPEVQWVLQSANDPSNSKVIIEIEYHITQSPDGNLWFANVTEKDVHTDMKYVCQALTPAADGPVVLAEHYIEDLVENKEENTGELVAQYLSKDMTVQVGKVTMIYCIYGGTPLAYPGWRKNGQTIKDEPQDRVTKYNGTGGKRLLIKDTWLVDEGNYTCFADNEVDKVKEHTVHLTVVSAPVFSKRPQMKITAKQGEEVTINCQILGVPAPEATWTYNAKPLPRTDRISVKQSSVGNSTVADLTINNLEGNDAGYYGCKGYNGNGKVYAETLLYVS</sequence>